<dbReference type="GO" id="GO:0005085">
    <property type="term" value="F:guanyl-nucleotide exchange factor activity"/>
    <property type="evidence" value="ECO:0007669"/>
    <property type="project" value="TreeGrafter"/>
</dbReference>
<dbReference type="SUPFAM" id="SSF100950">
    <property type="entry name" value="NagB/RpiA/CoA transferase-like"/>
    <property type="match status" value="1"/>
</dbReference>
<evidence type="ECO:0000313" key="3">
    <source>
        <dbReference type="EMBL" id="EJK61408.1"/>
    </source>
</evidence>
<comment type="similarity">
    <text evidence="1">Belongs to the eIF-2B alpha/beta/delta subunits family.</text>
</comment>
<dbReference type="GO" id="GO:0003743">
    <property type="term" value="F:translation initiation factor activity"/>
    <property type="evidence" value="ECO:0007669"/>
    <property type="project" value="TreeGrafter"/>
</dbReference>
<feature type="compositionally biased region" description="Basic residues" evidence="2">
    <location>
        <begin position="511"/>
        <end position="522"/>
    </location>
</feature>
<dbReference type="Proteomes" id="UP000266841">
    <property type="component" value="Unassembled WGS sequence"/>
</dbReference>
<name>K0S5L3_THAOC</name>
<feature type="compositionally biased region" description="Basic and acidic residues" evidence="2">
    <location>
        <begin position="735"/>
        <end position="757"/>
    </location>
</feature>
<dbReference type="Gene3D" id="3.40.50.10470">
    <property type="entry name" value="Translation initiation factor eif-2b, domain 2"/>
    <property type="match status" value="1"/>
</dbReference>
<dbReference type="AlphaFoldDB" id="K0S5L3"/>
<reference evidence="3 4" key="1">
    <citation type="journal article" date="2012" name="Genome Biol.">
        <title>Genome and low-iron response of an oceanic diatom adapted to chronic iron limitation.</title>
        <authorList>
            <person name="Lommer M."/>
            <person name="Specht M."/>
            <person name="Roy A.S."/>
            <person name="Kraemer L."/>
            <person name="Andreson R."/>
            <person name="Gutowska M.A."/>
            <person name="Wolf J."/>
            <person name="Bergner S.V."/>
            <person name="Schilhabel M.B."/>
            <person name="Klostermeier U.C."/>
            <person name="Beiko R.G."/>
            <person name="Rosenstiel P."/>
            <person name="Hippler M."/>
            <person name="Laroche J."/>
        </authorList>
    </citation>
    <scope>NUCLEOTIDE SEQUENCE [LARGE SCALE GENOMIC DNA]</scope>
    <source>
        <strain evidence="3 4">CCMP1005</strain>
    </source>
</reference>
<feature type="compositionally biased region" description="Basic residues" evidence="2">
    <location>
        <begin position="376"/>
        <end position="385"/>
    </location>
</feature>
<proteinExistence type="inferred from homology"/>
<feature type="compositionally biased region" description="Basic residues" evidence="2">
    <location>
        <begin position="487"/>
        <end position="499"/>
    </location>
</feature>
<keyword evidence="4" id="KW-1185">Reference proteome</keyword>
<dbReference type="InterPro" id="IPR051501">
    <property type="entry name" value="eIF2B_alpha/beta/delta"/>
</dbReference>
<feature type="compositionally biased region" description="Basic and acidic residues" evidence="2">
    <location>
        <begin position="629"/>
        <end position="641"/>
    </location>
</feature>
<feature type="region of interest" description="Disordered" evidence="2">
    <location>
        <begin position="275"/>
        <end position="322"/>
    </location>
</feature>
<evidence type="ECO:0000313" key="4">
    <source>
        <dbReference type="Proteomes" id="UP000266841"/>
    </source>
</evidence>
<feature type="compositionally biased region" description="Basic and acidic residues" evidence="2">
    <location>
        <begin position="354"/>
        <end position="368"/>
    </location>
</feature>
<evidence type="ECO:0000256" key="1">
    <source>
        <dbReference type="ARBA" id="ARBA00007251"/>
    </source>
</evidence>
<feature type="compositionally biased region" description="Basic and acidic residues" evidence="2">
    <location>
        <begin position="65"/>
        <end position="75"/>
    </location>
</feature>
<sequence>GGKDPLASPGVARQPDRAGDDLVQRRADHRQRIVRRGLPGERRRDGGDSGHQEGTAGQAVQESGAADHEAAGPRRAFEHSRAEALLLQSGEFSFDSGRELRLTAASLFAVSLRIFLPKASPRTEFDAIPRMRLPLTGCVCFYFNLLGLVLTFNLSSRKCPGREAGGTLPEPRPRVRPRDGILYIPPSPEVEDTASPALRQTLHVPTIACPVPHPLPRDMSPRHQAAEPPRQPREPAAQALRLRERQGPRPGRAQRQLHLQQVLQGARAHLRQHRLLHEHRRLERGVRRRRAPARPAPLPRRLGRRPARRDHQGPRHPHEGGDMQHELELHRVQIPADQGLPVEEGFPVEDARGRHGLHSEHARVRSGEEGPSARGVRPRLLRRAQGRADEAPERQRPPPLFDFTGHELASSPELLAKAEGGQGAVFANRLGFNCWGGQKVSASDAEVLYYEQWQKVSLRVSELRAGRDRESRVAESPQNSDGPPPAVRRRRARRDRRRPPPPPLGAVRSPVVRRRRRRRRAGALHLLRPLGTLLHPSPRGRRPGPPRGHPPVPRRDDDGTPGRPARRRRRHARLRPAGRARGRRGGEAVPPPEPEQHRAVERVRALPQVRHEGQPRDAGVHRVQVAGPREGDAVRRAEHRGARPHRAGGQPVRPGRRGGADPRTEPGRRGRPTAGRAGGAEEVQGRGPRGEAGRRGGQVRQDLRGGGDTHHGRPGLGHGVRHGGGRPGPGRGRGGRGERRDGEQGRHVRAGDGREGARGAGVRRRRVVQVHQALPAEQQGPARERRDGGGTGGCTTLRFADTLSWSASGAGDGDDGGKNDGLGEHVVDLPGSVTIENPPVDFTPAKYITLLFTDLGVLTPSAVSDELIRLYQ</sequence>
<comment type="caution">
    <text evidence="3">The sequence shown here is derived from an EMBL/GenBank/DDBJ whole genome shotgun (WGS) entry which is preliminary data.</text>
</comment>
<dbReference type="PANTHER" id="PTHR45860">
    <property type="entry name" value="TRANSLATION INITIATION FACTOR EIF-2B SUBUNIT ALPHA"/>
    <property type="match status" value="1"/>
</dbReference>
<dbReference type="OrthoDB" id="10249309at2759"/>
<feature type="compositionally biased region" description="Basic and acidic residues" evidence="2">
    <location>
        <begin position="309"/>
        <end position="322"/>
    </location>
</feature>
<protein>
    <submittedName>
        <fullName evidence="3">Uncharacterized protein</fullName>
    </submittedName>
</protein>
<feature type="compositionally biased region" description="Basic residues" evidence="2">
    <location>
        <begin position="564"/>
        <end position="583"/>
    </location>
</feature>
<dbReference type="eggNOG" id="KOG1466">
    <property type="taxonomic scope" value="Eukaryota"/>
</dbReference>
<feature type="compositionally biased region" description="Basic and acidic residues" evidence="2">
    <location>
        <begin position="14"/>
        <end position="26"/>
    </location>
</feature>
<gene>
    <name evidence="3" type="ORF">THAOC_18108</name>
</gene>
<feature type="non-terminal residue" evidence="3">
    <location>
        <position position="1"/>
    </location>
</feature>
<feature type="compositionally biased region" description="Low complexity" evidence="2">
    <location>
        <begin position="672"/>
        <end position="686"/>
    </location>
</feature>
<feature type="compositionally biased region" description="Basic and acidic residues" evidence="2">
    <location>
        <begin position="386"/>
        <end position="396"/>
    </location>
</feature>
<evidence type="ECO:0000256" key="2">
    <source>
        <dbReference type="SAM" id="MobiDB-lite"/>
    </source>
</evidence>
<dbReference type="EMBL" id="AGNL01020047">
    <property type="protein sequence ID" value="EJK61408.1"/>
    <property type="molecule type" value="Genomic_DNA"/>
</dbReference>
<feature type="compositionally biased region" description="Low complexity" evidence="2">
    <location>
        <begin position="524"/>
        <end position="537"/>
    </location>
</feature>
<dbReference type="OMA" id="PICAPEL"/>
<feature type="region of interest" description="Disordered" evidence="2">
    <location>
        <begin position="1"/>
        <end position="75"/>
    </location>
</feature>
<feature type="region of interest" description="Disordered" evidence="2">
    <location>
        <begin position="465"/>
        <end position="795"/>
    </location>
</feature>
<feature type="region of interest" description="Disordered" evidence="2">
    <location>
        <begin position="208"/>
        <end position="236"/>
    </location>
</feature>
<dbReference type="PANTHER" id="PTHR45860:SF1">
    <property type="entry name" value="TRANSLATION INITIATION FACTOR EIF-2B SUBUNIT ALPHA"/>
    <property type="match status" value="1"/>
</dbReference>
<feature type="compositionally biased region" description="Basic and acidic residues" evidence="2">
    <location>
        <begin position="215"/>
        <end position="233"/>
    </location>
</feature>
<feature type="region of interest" description="Disordered" evidence="2">
    <location>
        <begin position="805"/>
        <end position="824"/>
    </location>
</feature>
<dbReference type="InterPro" id="IPR037171">
    <property type="entry name" value="NagB/RpiA_transferase-like"/>
</dbReference>
<feature type="compositionally biased region" description="Basic and acidic residues" evidence="2">
    <location>
        <begin position="815"/>
        <end position="824"/>
    </location>
</feature>
<feature type="compositionally biased region" description="Basic and acidic residues" evidence="2">
    <location>
        <begin position="701"/>
        <end position="711"/>
    </location>
</feature>
<dbReference type="InterPro" id="IPR042529">
    <property type="entry name" value="IF_2B-like_C"/>
</dbReference>
<dbReference type="GO" id="GO:0005851">
    <property type="term" value="C:eukaryotic translation initiation factor 2B complex"/>
    <property type="evidence" value="ECO:0007669"/>
    <property type="project" value="TreeGrafter"/>
</dbReference>
<accession>K0S5L3</accession>
<feature type="compositionally biased region" description="Basic and acidic residues" evidence="2">
    <location>
        <begin position="658"/>
        <end position="668"/>
    </location>
</feature>
<feature type="compositionally biased region" description="Basic and acidic residues" evidence="2">
    <location>
        <begin position="38"/>
        <end position="51"/>
    </location>
</feature>
<organism evidence="3 4">
    <name type="scientific">Thalassiosira oceanica</name>
    <name type="common">Marine diatom</name>
    <dbReference type="NCBI Taxonomy" id="159749"/>
    <lineage>
        <taxon>Eukaryota</taxon>
        <taxon>Sar</taxon>
        <taxon>Stramenopiles</taxon>
        <taxon>Ochrophyta</taxon>
        <taxon>Bacillariophyta</taxon>
        <taxon>Coscinodiscophyceae</taxon>
        <taxon>Thalassiosirophycidae</taxon>
        <taxon>Thalassiosirales</taxon>
        <taxon>Thalassiosiraceae</taxon>
        <taxon>Thalassiosira</taxon>
    </lineage>
</organism>
<feature type="region of interest" description="Disordered" evidence="2">
    <location>
        <begin position="354"/>
        <end position="406"/>
    </location>
</feature>
<feature type="compositionally biased region" description="Basic and acidic residues" evidence="2">
    <location>
        <begin position="594"/>
        <end position="620"/>
    </location>
</feature>